<evidence type="ECO:0000256" key="1">
    <source>
        <dbReference type="SAM" id="Phobius"/>
    </source>
</evidence>
<keyword evidence="1" id="KW-0472">Membrane</keyword>
<proteinExistence type="predicted"/>
<feature type="transmembrane region" description="Helical" evidence="1">
    <location>
        <begin position="132"/>
        <end position="158"/>
    </location>
</feature>
<dbReference type="AlphaFoldDB" id="A0A7W7HLV8"/>
<dbReference type="EMBL" id="JACHNC010000001">
    <property type="protein sequence ID" value="MBB4752922.1"/>
    <property type="molecule type" value="Genomic_DNA"/>
</dbReference>
<feature type="transmembrane region" description="Helical" evidence="1">
    <location>
        <begin position="54"/>
        <end position="76"/>
    </location>
</feature>
<accession>A0A7W7HLV8</accession>
<feature type="transmembrane region" description="Helical" evidence="1">
    <location>
        <begin position="200"/>
        <end position="219"/>
    </location>
</feature>
<evidence type="ECO:0000313" key="5">
    <source>
        <dbReference type="Proteomes" id="UP000631312"/>
    </source>
</evidence>
<feature type="transmembrane region" description="Helical" evidence="1">
    <location>
        <begin position="88"/>
        <end position="112"/>
    </location>
</feature>
<dbReference type="EMBL" id="BOMP01000034">
    <property type="protein sequence ID" value="GIE39530.1"/>
    <property type="molecule type" value="Genomic_DNA"/>
</dbReference>
<dbReference type="RefSeq" id="WP_188124677.1">
    <property type="nucleotide sequence ID" value="NZ_BOMP01000034.1"/>
</dbReference>
<organism evidence="3 4">
    <name type="scientific">Actinoplanes lobatus</name>
    <dbReference type="NCBI Taxonomy" id="113568"/>
    <lineage>
        <taxon>Bacteria</taxon>
        <taxon>Bacillati</taxon>
        <taxon>Actinomycetota</taxon>
        <taxon>Actinomycetes</taxon>
        <taxon>Micromonosporales</taxon>
        <taxon>Micromonosporaceae</taxon>
        <taxon>Actinoplanes</taxon>
    </lineage>
</organism>
<reference evidence="3 4" key="1">
    <citation type="submission" date="2020-08" db="EMBL/GenBank/DDBJ databases">
        <title>Sequencing the genomes of 1000 actinobacteria strains.</title>
        <authorList>
            <person name="Klenk H.-P."/>
        </authorList>
    </citation>
    <scope>NUCLEOTIDE SEQUENCE [LARGE SCALE GENOMIC DNA]</scope>
    <source>
        <strain evidence="3 4">DSM 43150</strain>
    </source>
</reference>
<evidence type="ECO:0000313" key="2">
    <source>
        <dbReference type="EMBL" id="GIE39530.1"/>
    </source>
</evidence>
<keyword evidence="1" id="KW-1133">Transmembrane helix</keyword>
<reference evidence="2 5" key="2">
    <citation type="submission" date="2021-01" db="EMBL/GenBank/DDBJ databases">
        <title>Whole genome shotgun sequence of Actinoplanes lobatus NBRC 12513.</title>
        <authorList>
            <person name="Komaki H."/>
            <person name="Tamura T."/>
        </authorList>
    </citation>
    <scope>NUCLEOTIDE SEQUENCE [LARGE SCALE GENOMIC DNA]</scope>
    <source>
        <strain evidence="2 5">NBRC 12513</strain>
    </source>
</reference>
<evidence type="ECO:0000313" key="4">
    <source>
        <dbReference type="Proteomes" id="UP000590511"/>
    </source>
</evidence>
<feature type="transmembrane region" description="Helical" evidence="1">
    <location>
        <begin position="165"/>
        <end position="188"/>
    </location>
</feature>
<protein>
    <submittedName>
        <fullName evidence="3">Uncharacterized protein</fullName>
    </submittedName>
</protein>
<evidence type="ECO:0000313" key="3">
    <source>
        <dbReference type="EMBL" id="MBB4752922.1"/>
    </source>
</evidence>
<comment type="caution">
    <text evidence="3">The sequence shown here is derived from an EMBL/GenBank/DDBJ whole genome shotgun (WGS) entry which is preliminary data.</text>
</comment>
<feature type="transmembrane region" description="Helical" evidence="1">
    <location>
        <begin position="16"/>
        <end position="39"/>
    </location>
</feature>
<gene>
    <name evidence="2" type="ORF">Alo02nite_24280</name>
    <name evidence="3" type="ORF">BJ964_007083</name>
</gene>
<dbReference type="Proteomes" id="UP000631312">
    <property type="component" value="Unassembled WGS sequence"/>
</dbReference>
<dbReference type="Proteomes" id="UP000590511">
    <property type="component" value="Unassembled WGS sequence"/>
</dbReference>
<keyword evidence="1" id="KW-0812">Transmembrane</keyword>
<keyword evidence="5" id="KW-1185">Reference proteome</keyword>
<sequence length="230" mass="24392">MNRWPILRHLLSSHTVVLVGFLLGVYLLVAVIVAVAAMFTEVTVSAVDITGQVLPWLAAGYGYSAAALLSTVLTHGRTRREFLAQHPVFQLVTAGLLAVVVTGAYAVEAVVYRAAGWARTLQDQRVFEAGDYPMILLAYVSMLTVWMMTGALLGGAFYRDEGGGLLALLPAAVLLSVSGGANGFLSLPFTRWGLTSAPEIAAVTVVAVAAGWALLWAVLRDVPLRVRVAA</sequence>
<name>A0A7W7HLV8_9ACTN</name>